<comment type="subcellular location">
    <subcellularLocation>
        <location evidence="1">Cell outer membrane</location>
    </subcellularLocation>
</comment>
<comment type="subunit">
    <text evidence="10">Interacts with TamB to form the translocation and assembly module (TAM).</text>
</comment>
<keyword evidence="8" id="KW-0998">Cell outer membrane</keyword>
<evidence type="ECO:0000256" key="2">
    <source>
        <dbReference type="ARBA" id="ARBA00010248"/>
    </source>
</evidence>
<dbReference type="GO" id="GO:0009279">
    <property type="term" value="C:cell outer membrane"/>
    <property type="evidence" value="ECO:0007669"/>
    <property type="project" value="UniProtKB-SubCell"/>
</dbReference>
<name>A0A9D9DDL3_9GAMM</name>
<evidence type="ECO:0000256" key="6">
    <source>
        <dbReference type="ARBA" id="ARBA00022729"/>
    </source>
</evidence>
<evidence type="ECO:0000256" key="1">
    <source>
        <dbReference type="ARBA" id="ARBA00004442"/>
    </source>
</evidence>
<comment type="caution">
    <text evidence="14">The sequence shown here is derived from an EMBL/GenBank/DDBJ whole genome shotgun (WGS) entry which is preliminary data.</text>
</comment>
<dbReference type="GO" id="GO:0097347">
    <property type="term" value="C:TAM protein secretion complex"/>
    <property type="evidence" value="ECO:0007669"/>
    <property type="project" value="TreeGrafter"/>
</dbReference>
<evidence type="ECO:0000313" key="14">
    <source>
        <dbReference type="EMBL" id="MBO8416654.1"/>
    </source>
</evidence>
<evidence type="ECO:0000256" key="11">
    <source>
        <dbReference type="SAM" id="SignalP"/>
    </source>
</evidence>
<proteinExistence type="inferred from homology"/>
<protein>
    <recommendedName>
        <fullName evidence="3">Translocation and assembly module subunit TamA</fullName>
    </recommendedName>
    <alternativeName>
        <fullName evidence="9">Autotransporter assembly factor TamA</fullName>
    </alternativeName>
</protein>
<evidence type="ECO:0000256" key="10">
    <source>
        <dbReference type="ARBA" id="ARBA00093548"/>
    </source>
</evidence>
<evidence type="ECO:0000259" key="13">
    <source>
        <dbReference type="Pfam" id="PF17243"/>
    </source>
</evidence>
<comment type="similarity">
    <text evidence="2">Belongs to the TamA family.</text>
</comment>
<dbReference type="PANTHER" id="PTHR12815:SF47">
    <property type="entry name" value="TRANSLOCATION AND ASSEMBLY MODULE SUBUNIT TAMA"/>
    <property type="match status" value="1"/>
</dbReference>
<dbReference type="InterPro" id="IPR000184">
    <property type="entry name" value="Bac_surfAg_D15"/>
</dbReference>
<dbReference type="GO" id="GO:0009306">
    <property type="term" value="P:protein secretion"/>
    <property type="evidence" value="ECO:0007669"/>
    <property type="project" value="TreeGrafter"/>
</dbReference>
<sequence>MCISALAAACLSAGLSGCSSSDDELIEKQESVVTDPVSFQVSGISGDLLSNVQQTLDAIPPISKKRVFVFGREIRENIQQTLRAFGYYHPSIKIKLPDRKNEADRVVKLQIDAGKPLFIRYCTVQILGEGTRYQIFHQLIEDSGLASFTRLNHGRYEALKKSLQDTALSMGFFDARMMSSRILVHQAQNVADVELIFDTGKRYAFGPVRPYDEATEKLLRPVDGLMTIDEGRQYSAAVLNDYIASLNQTNFYRSVDIVPNFAEAQNFEVPIDVRLERKANNLMRLGAGYSTDEGPRVLFEWDKPLLNDYGHSLSTKAELTPLTQDAQVVYKIPRADPNLDYYYINAAQTHTDFNDTLSDRSHLSFHYVANRTGVWRRDYSLRAEYEDYSQGADDGFSWNLMPALVLSRRESSGGFDPKRGYSINMEVLGATSAVSDLSFWRFVGTFRGVISPTPNTRVVMRLQQGAVMGPDASNVPPSLRFFAGGDQSIRGYGYMDEAPHNSGGLNGGKYLTTGSLEYQFPIGIANSRLALFIDGGMATDSYRNYEDDLLWGPGIGYRYVSPYGTVRVDLGFGVDKDPTDIKLHFAFGPEF</sequence>
<evidence type="ECO:0000256" key="9">
    <source>
        <dbReference type="ARBA" id="ARBA00033063"/>
    </source>
</evidence>
<reference evidence="14" key="1">
    <citation type="submission" date="2020-10" db="EMBL/GenBank/DDBJ databases">
        <authorList>
            <person name="Gilroy R."/>
        </authorList>
    </citation>
    <scope>NUCLEOTIDE SEQUENCE</scope>
    <source>
        <strain evidence="14">17213</strain>
    </source>
</reference>
<dbReference type="Pfam" id="PF17243">
    <property type="entry name" value="POTRA_TamA_1"/>
    <property type="match status" value="1"/>
</dbReference>
<evidence type="ECO:0000313" key="15">
    <source>
        <dbReference type="Proteomes" id="UP000823631"/>
    </source>
</evidence>
<dbReference type="Gene3D" id="3.10.20.310">
    <property type="entry name" value="membrane protein fhac"/>
    <property type="match status" value="3"/>
</dbReference>
<keyword evidence="7" id="KW-0472">Membrane</keyword>
<evidence type="ECO:0000256" key="8">
    <source>
        <dbReference type="ARBA" id="ARBA00023237"/>
    </source>
</evidence>
<gene>
    <name evidence="14" type="ORF">IAB19_09760</name>
</gene>
<keyword evidence="4" id="KW-1134">Transmembrane beta strand</keyword>
<dbReference type="InterPro" id="IPR039910">
    <property type="entry name" value="D15-like"/>
</dbReference>
<evidence type="ECO:0000259" key="12">
    <source>
        <dbReference type="Pfam" id="PF01103"/>
    </source>
</evidence>
<reference evidence="14" key="2">
    <citation type="journal article" date="2021" name="PeerJ">
        <title>Extensive microbial diversity within the chicken gut microbiome revealed by metagenomics and culture.</title>
        <authorList>
            <person name="Gilroy R."/>
            <person name="Ravi A."/>
            <person name="Getino M."/>
            <person name="Pursley I."/>
            <person name="Horton D.L."/>
            <person name="Alikhan N.F."/>
            <person name="Baker D."/>
            <person name="Gharbi K."/>
            <person name="Hall N."/>
            <person name="Watson M."/>
            <person name="Adriaenssens E.M."/>
            <person name="Foster-Nyarko E."/>
            <person name="Jarju S."/>
            <person name="Secka A."/>
            <person name="Antonio M."/>
            <person name="Oren A."/>
            <person name="Chaudhuri R.R."/>
            <person name="La Ragione R."/>
            <person name="Hildebrand F."/>
            <person name="Pallen M.J."/>
        </authorList>
    </citation>
    <scope>NUCLEOTIDE SEQUENCE</scope>
    <source>
        <strain evidence="14">17213</strain>
    </source>
</reference>
<accession>A0A9D9DDL3</accession>
<organism evidence="14 15">
    <name type="scientific">Candidatus Avisuccinivibrio stercorigallinarum</name>
    <dbReference type="NCBI Taxonomy" id="2840704"/>
    <lineage>
        <taxon>Bacteria</taxon>
        <taxon>Pseudomonadati</taxon>
        <taxon>Pseudomonadota</taxon>
        <taxon>Gammaproteobacteria</taxon>
        <taxon>Aeromonadales</taxon>
        <taxon>Succinivibrionaceae</taxon>
        <taxon>Succinivibrionaceae incertae sedis</taxon>
        <taxon>Candidatus Avisuccinivibrio</taxon>
    </lineage>
</organism>
<feature type="domain" description="TamA POTRA" evidence="13">
    <location>
        <begin position="39"/>
        <end position="112"/>
    </location>
</feature>
<feature type="chain" id="PRO_5038889245" description="Translocation and assembly module subunit TamA" evidence="11">
    <location>
        <begin position="22"/>
        <end position="591"/>
    </location>
</feature>
<feature type="signal peptide" evidence="11">
    <location>
        <begin position="1"/>
        <end position="21"/>
    </location>
</feature>
<dbReference type="Gene3D" id="2.40.160.50">
    <property type="entry name" value="membrane protein fhac: a member of the omp85/tpsb transporter family"/>
    <property type="match status" value="1"/>
</dbReference>
<dbReference type="Proteomes" id="UP000823631">
    <property type="component" value="Unassembled WGS sequence"/>
</dbReference>
<dbReference type="EMBL" id="JADINH010000194">
    <property type="protein sequence ID" value="MBO8416654.1"/>
    <property type="molecule type" value="Genomic_DNA"/>
</dbReference>
<dbReference type="Pfam" id="PF01103">
    <property type="entry name" value="Omp85"/>
    <property type="match status" value="1"/>
</dbReference>
<feature type="domain" description="Bacterial surface antigen (D15)" evidence="12">
    <location>
        <begin position="279"/>
        <end position="588"/>
    </location>
</feature>
<dbReference type="PANTHER" id="PTHR12815">
    <property type="entry name" value="SORTING AND ASSEMBLY MACHINERY SAMM50 PROTEIN FAMILY MEMBER"/>
    <property type="match status" value="1"/>
</dbReference>
<dbReference type="InterPro" id="IPR035243">
    <property type="entry name" value="TamA_POTRA_Dom_1"/>
</dbReference>
<evidence type="ECO:0000256" key="5">
    <source>
        <dbReference type="ARBA" id="ARBA00022692"/>
    </source>
</evidence>
<dbReference type="AlphaFoldDB" id="A0A9D9DDL3"/>
<evidence type="ECO:0000256" key="7">
    <source>
        <dbReference type="ARBA" id="ARBA00023136"/>
    </source>
</evidence>
<evidence type="ECO:0000256" key="3">
    <source>
        <dbReference type="ARBA" id="ARBA00015419"/>
    </source>
</evidence>
<keyword evidence="5" id="KW-0812">Transmembrane</keyword>
<evidence type="ECO:0000256" key="4">
    <source>
        <dbReference type="ARBA" id="ARBA00022452"/>
    </source>
</evidence>
<keyword evidence="6 11" id="KW-0732">Signal</keyword>